<dbReference type="Proteomes" id="UP000887043">
    <property type="component" value="Unassembled WGS sequence"/>
</dbReference>
<evidence type="ECO:0000313" key="1">
    <source>
        <dbReference type="EMBL" id="GJG27645.1"/>
    </source>
</evidence>
<gene>
    <name evidence="1" type="ORF">PRRU23_13450</name>
</gene>
<accession>A0AA37I252</accession>
<dbReference type="AlphaFoldDB" id="A0AA37I252"/>
<protein>
    <submittedName>
        <fullName evidence="1">Uncharacterized protein</fullName>
    </submittedName>
</protein>
<proteinExistence type="predicted"/>
<sequence>MSAFKKAKTNPAITTNLFSSFFIPNILNGFNMPFILNNFDAKIVIFDDTNNLLLYFLRTS</sequence>
<name>A0AA37I252_SEGBR</name>
<organism evidence="1 2">
    <name type="scientific">Segatella bryantii</name>
    <name type="common">Prevotella bryantii</name>
    <dbReference type="NCBI Taxonomy" id="77095"/>
    <lineage>
        <taxon>Bacteria</taxon>
        <taxon>Pseudomonadati</taxon>
        <taxon>Bacteroidota</taxon>
        <taxon>Bacteroidia</taxon>
        <taxon>Bacteroidales</taxon>
        <taxon>Prevotellaceae</taxon>
        <taxon>Segatella</taxon>
    </lineage>
</organism>
<evidence type="ECO:0000313" key="2">
    <source>
        <dbReference type="Proteomes" id="UP000887043"/>
    </source>
</evidence>
<reference evidence="1" key="1">
    <citation type="submission" date="2021-08" db="EMBL/GenBank/DDBJ databases">
        <title>Prevotella lacticifex sp. nov., isolated from rumen of cow.</title>
        <authorList>
            <person name="Shinkai T."/>
            <person name="Ikeyama N."/>
            <person name="Kumagai M."/>
            <person name="Ohmori H."/>
            <person name="Sakamoto M."/>
            <person name="Ohkuma M."/>
            <person name="Mitsumori M."/>
        </authorList>
    </citation>
    <scope>NUCLEOTIDE SEQUENCE</scope>
    <source>
        <strain evidence="1">DSM 11371</strain>
    </source>
</reference>
<dbReference type="EMBL" id="BPTR01000001">
    <property type="protein sequence ID" value="GJG27645.1"/>
    <property type="molecule type" value="Genomic_DNA"/>
</dbReference>
<comment type="caution">
    <text evidence="1">The sequence shown here is derived from an EMBL/GenBank/DDBJ whole genome shotgun (WGS) entry which is preliminary data.</text>
</comment>